<gene>
    <name evidence="2" type="ORF">HD842_004616</name>
</gene>
<evidence type="ECO:0000256" key="1">
    <source>
        <dbReference type="SAM" id="MobiDB-lite"/>
    </source>
</evidence>
<feature type="region of interest" description="Disordered" evidence="1">
    <location>
        <begin position="87"/>
        <end position="109"/>
    </location>
</feature>
<evidence type="ECO:0000313" key="3">
    <source>
        <dbReference type="Proteomes" id="UP000540787"/>
    </source>
</evidence>
<proteinExistence type="predicted"/>
<comment type="caution">
    <text evidence="2">The sequence shown here is derived from an EMBL/GenBank/DDBJ whole genome shotgun (WGS) entry which is preliminary data.</text>
</comment>
<name>A0A7X0CGP6_9BURK</name>
<dbReference type="Proteomes" id="UP000540787">
    <property type="component" value="Unassembled WGS sequence"/>
</dbReference>
<dbReference type="AlphaFoldDB" id="A0A7X0CGP6"/>
<feature type="compositionally biased region" description="Low complexity" evidence="1">
    <location>
        <begin position="90"/>
        <end position="100"/>
    </location>
</feature>
<keyword evidence="3" id="KW-1185">Reference proteome</keyword>
<dbReference type="EMBL" id="JACHBX010000006">
    <property type="protein sequence ID" value="MBB6136438.1"/>
    <property type="molecule type" value="Genomic_DNA"/>
</dbReference>
<accession>A0A7X0CGP6</accession>
<protein>
    <submittedName>
        <fullName evidence="2">Uncharacterized protein</fullName>
    </submittedName>
</protein>
<organism evidence="2 3">
    <name type="scientific">Massilia aurea</name>
    <dbReference type="NCBI Taxonomy" id="373040"/>
    <lineage>
        <taxon>Bacteria</taxon>
        <taxon>Pseudomonadati</taxon>
        <taxon>Pseudomonadota</taxon>
        <taxon>Betaproteobacteria</taxon>
        <taxon>Burkholderiales</taxon>
        <taxon>Oxalobacteraceae</taxon>
        <taxon>Telluria group</taxon>
        <taxon>Massilia</taxon>
    </lineage>
</organism>
<sequence>MARPIRCHGTLSTLPSRFSHLSTLTWSNVKLKRTGLPLAAMRTTTTVANAVYALVKSALARVRRELEAVDPDGEAARVTIKDIEQRRLARTSSATRSAQSPLTRTCPSM</sequence>
<evidence type="ECO:0000313" key="2">
    <source>
        <dbReference type="EMBL" id="MBB6136438.1"/>
    </source>
</evidence>
<reference evidence="2 3" key="1">
    <citation type="submission" date="2020-08" db="EMBL/GenBank/DDBJ databases">
        <title>The Agave Microbiome: Exploring the role of microbial communities in plant adaptations to desert environments.</title>
        <authorList>
            <person name="Partida-Martinez L.P."/>
        </authorList>
    </citation>
    <scope>NUCLEOTIDE SEQUENCE [LARGE SCALE GENOMIC DNA]</scope>
    <source>
        <strain evidence="2 3">AT3.2</strain>
    </source>
</reference>